<sequence>MSKPKISITTDAVIFLSEEKKYKILLIKRKNEPFKGEWALSGEFLEEDELLIVTPISI</sequence>
<keyword evidence="2" id="KW-1185">Reference proteome</keyword>
<comment type="caution">
    <text evidence="1">The sequence shown here is derived from an EMBL/GenBank/DDBJ whole genome shotgun (WGS) entry which is preliminary data.</text>
</comment>
<dbReference type="SUPFAM" id="SSF55811">
    <property type="entry name" value="Nudix"/>
    <property type="match status" value="1"/>
</dbReference>
<dbReference type="Proteomes" id="UP001230915">
    <property type="component" value="Unassembled WGS sequence"/>
</dbReference>
<gene>
    <name evidence="1" type="ORF">RBU60_08745</name>
</gene>
<evidence type="ECO:0000313" key="2">
    <source>
        <dbReference type="Proteomes" id="UP001230915"/>
    </source>
</evidence>
<dbReference type="InterPro" id="IPR015797">
    <property type="entry name" value="NUDIX_hydrolase-like_dom_sf"/>
</dbReference>
<evidence type="ECO:0000313" key="1">
    <source>
        <dbReference type="EMBL" id="MDQ7917661.1"/>
    </source>
</evidence>
<reference evidence="1 2" key="1">
    <citation type="submission" date="2023-08" db="EMBL/GenBank/DDBJ databases">
        <title>Mesonia sp. MT50, isolated from deep-sea sediment of the Mariana Trench.</title>
        <authorList>
            <person name="Fu H."/>
        </authorList>
    </citation>
    <scope>NUCLEOTIDE SEQUENCE [LARGE SCALE GENOMIC DNA]</scope>
    <source>
        <strain evidence="1 2">MT50</strain>
    </source>
</reference>
<protein>
    <submittedName>
        <fullName evidence="1">NUDIX domain-containing protein</fullName>
    </submittedName>
</protein>
<organism evidence="1 2">
    <name type="scientific">Mesonia profundi</name>
    <dbReference type="NCBI Taxonomy" id="3070998"/>
    <lineage>
        <taxon>Bacteria</taxon>
        <taxon>Pseudomonadati</taxon>
        <taxon>Bacteroidota</taxon>
        <taxon>Flavobacteriia</taxon>
        <taxon>Flavobacteriales</taxon>
        <taxon>Flavobacteriaceae</taxon>
        <taxon>Mesonia</taxon>
    </lineage>
</organism>
<dbReference type="RefSeq" id="WP_308864469.1">
    <property type="nucleotide sequence ID" value="NZ_JAVHUL010000020.1"/>
</dbReference>
<dbReference type="EMBL" id="JAVHUL010000020">
    <property type="protein sequence ID" value="MDQ7917661.1"/>
    <property type="molecule type" value="Genomic_DNA"/>
</dbReference>
<accession>A0ABU1A336</accession>
<name>A0ABU1A336_9FLAO</name>
<dbReference type="Gene3D" id="3.90.79.10">
    <property type="entry name" value="Nucleoside Triphosphate Pyrophosphohydrolase"/>
    <property type="match status" value="1"/>
</dbReference>
<proteinExistence type="predicted"/>